<dbReference type="Pfam" id="PF19681">
    <property type="entry name" value="DUF6183"/>
    <property type="match status" value="1"/>
</dbReference>
<reference evidence="1" key="1">
    <citation type="submission" date="2020-09" db="EMBL/GenBank/DDBJ databases">
        <title>A novel bacterium of genus Paenibacillus, isolated from South China Sea.</title>
        <authorList>
            <person name="Huang H."/>
            <person name="Mo K."/>
            <person name="Hu Y."/>
        </authorList>
    </citation>
    <scope>NUCLEOTIDE SEQUENCE</scope>
    <source>
        <strain evidence="1">IB182363</strain>
    </source>
</reference>
<accession>A0A927C8S3</accession>
<dbReference type="EMBL" id="JACXJA010000006">
    <property type="protein sequence ID" value="MBD2861445.1"/>
    <property type="molecule type" value="Genomic_DNA"/>
</dbReference>
<protein>
    <submittedName>
        <fullName evidence="1">Uncharacterized protein</fullName>
    </submittedName>
</protein>
<proteinExistence type="predicted"/>
<sequence>MIHETTYEHETELEQFITGMEQYALYGYEESVSERLKGQIDRWAEQGPDDVLLRAVELTELRIRAEEQNWNLIGTMLDVLETVMVQLSPSANLLASLQHLLAERRGAKSAFPRNAKNHHLRYYIAVLAEARPLQELMTILAHAAQKENAPLEPLALLLYEAVIRHNVDRRNPVVQQVHSRIMERGHPLAWLPLHRTELEQDLMLRHYNKGGGGGYGSSFGPSRRADKEIRRAVEQAAERSAPSASAAYRSVHTPEEVERLQTAVTNWREHSNGRSEAAVFDLEKLHAPVHITEELLVSLGLLCLHGSSASHVMLRSVFAPRAFNLLYSAAANGGAYNDGNCNAYGRLEAWKSFAALCGAPVTADADTVLQLAGNCSWWYFAAPTPWFRQVAWDMGIVCLRPDGRSLAVLASTDTD</sequence>
<organism evidence="1 2">
    <name type="scientific">Paenibacillus oceani</name>
    <dbReference type="NCBI Taxonomy" id="2772510"/>
    <lineage>
        <taxon>Bacteria</taxon>
        <taxon>Bacillati</taxon>
        <taxon>Bacillota</taxon>
        <taxon>Bacilli</taxon>
        <taxon>Bacillales</taxon>
        <taxon>Paenibacillaceae</taxon>
        <taxon>Paenibacillus</taxon>
    </lineage>
</organism>
<evidence type="ECO:0000313" key="2">
    <source>
        <dbReference type="Proteomes" id="UP000639396"/>
    </source>
</evidence>
<dbReference type="Proteomes" id="UP000639396">
    <property type="component" value="Unassembled WGS sequence"/>
</dbReference>
<comment type="caution">
    <text evidence="1">The sequence shown here is derived from an EMBL/GenBank/DDBJ whole genome shotgun (WGS) entry which is preliminary data.</text>
</comment>
<gene>
    <name evidence="1" type="ORF">IDH45_05515</name>
</gene>
<dbReference type="AlphaFoldDB" id="A0A927C8S3"/>
<keyword evidence="2" id="KW-1185">Reference proteome</keyword>
<dbReference type="InterPro" id="IPR045756">
    <property type="entry name" value="DUF6183"/>
</dbReference>
<name>A0A927C8S3_9BACL</name>
<dbReference type="RefSeq" id="WP_190925486.1">
    <property type="nucleotide sequence ID" value="NZ_JACXJA010000006.1"/>
</dbReference>
<evidence type="ECO:0000313" key="1">
    <source>
        <dbReference type="EMBL" id="MBD2861445.1"/>
    </source>
</evidence>